<keyword evidence="10 14" id="KW-0046">Antibiotic resistance</keyword>
<dbReference type="GO" id="GO:0009252">
    <property type="term" value="P:peptidoglycan biosynthetic process"/>
    <property type="evidence" value="ECO:0007669"/>
    <property type="project" value="UniProtKB-KW"/>
</dbReference>
<evidence type="ECO:0000256" key="11">
    <source>
        <dbReference type="ARBA" id="ARBA00032707"/>
    </source>
</evidence>
<comment type="caution">
    <text evidence="15">The sequence shown here is derived from an EMBL/GenBank/DDBJ whole genome shotgun (WGS) entry which is preliminary data.</text>
</comment>
<dbReference type="PANTHER" id="PTHR30622">
    <property type="entry name" value="UNDECAPRENYL-DIPHOSPHATASE"/>
    <property type="match status" value="1"/>
</dbReference>
<dbReference type="InterPro" id="IPR003824">
    <property type="entry name" value="UppP"/>
</dbReference>
<evidence type="ECO:0000313" key="15">
    <source>
        <dbReference type="EMBL" id="TWT58503.1"/>
    </source>
</evidence>
<comment type="similarity">
    <text evidence="2 14">Belongs to the UppP family.</text>
</comment>
<dbReference type="GO" id="GO:0005886">
    <property type="term" value="C:plasma membrane"/>
    <property type="evidence" value="ECO:0007669"/>
    <property type="project" value="UniProtKB-SubCell"/>
</dbReference>
<organism evidence="15 16">
    <name type="scientific">Thalassoglobus neptunius</name>
    <dbReference type="NCBI Taxonomy" id="1938619"/>
    <lineage>
        <taxon>Bacteria</taxon>
        <taxon>Pseudomonadati</taxon>
        <taxon>Planctomycetota</taxon>
        <taxon>Planctomycetia</taxon>
        <taxon>Planctomycetales</taxon>
        <taxon>Planctomycetaceae</taxon>
        <taxon>Thalassoglobus</taxon>
    </lineage>
</organism>
<evidence type="ECO:0000256" key="7">
    <source>
        <dbReference type="ARBA" id="ARBA00022801"/>
    </source>
</evidence>
<comment type="subcellular location">
    <subcellularLocation>
        <location evidence="1 14">Cell membrane</location>
        <topology evidence="1 14">Multi-pass membrane protein</topology>
    </subcellularLocation>
</comment>
<dbReference type="Pfam" id="PF02673">
    <property type="entry name" value="BacA"/>
    <property type="match status" value="1"/>
</dbReference>
<comment type="function">
    <text evidence="14">Catalyzes the dephosphorylation of undecaprenyl diphosphate (UPP). Confers resistance to bacitracin.</text>
</comment>
<dbReference type="Proteomes" id="UP000317243">
    <property type="component" value="Unassembled WGS sequence"/>
</dbReference>
<evidence type="ECO:0000256" key="14">
    <source>
        <dbReference type="HAMAP-Rule" id="MF_01006"/>
    </source>
</evidence>
<dbReference type="EMBL" id="SIHI01000001">
    <property type="protein sequence ID" value="TWT58503.1"/>
    <property type="molecule type" value="Genomic_DNA"/>
</dbReference>
<keyword evidence="9 14" id="KW-0472">Membrane</keyword>
<feature type="transmembrane region" description="Helical" evidence="14">
    <location>
        <begin position="96"/>
        <end position="117"/>
    </location>
</feature>
<dbReference type="GO" id="GO:0046677">
    <property type="term" value="P:response to antibiotic"/>
    <property type="evidence" value="ECO:0007669"/>
    <property type="project" value="UniProtKB-UniRule"/>
</dbReference>
<evidence type="ECO:0000256" key="6">
    <source>
        <dbReference type="ARBA" id="ARBA00022692"/>
    </source>
</evidence>
<keyword evidence="6 14" id="KW-0812">Transmembrane</keyword>
<sequence>MELWEVIILGIVQGIAEFLPISSSGHLVILESLLGGELENLELNVALHFGTLMSILVVYRKDLIPLLFDIPMMSKIVIATLPVVFSGLVLKDLFTATSSSAFIAGIGLLITAGLLLITPRIDRGTKGLEEMTYRDSLVIGLFQAVAPMPGISRSGSTIVGGLLSGVNRDAAARFSFYIAIPALLGATVLTLKDILEEGTSGTPLSTMAVGCVVSFAVGIVSLNALLKIVSKGQIVWFGVYCAILGLIVIGCTSAGWL</sequence>
<feature type="transmembrane region" description="Helical" evidence="14">
    <location>
        <begin position="203"/>
        <end position="222"/>
    </location>
</feature>
<evidence type="ECO:0000256" key="5">
    <source>
        <dbReference type="ARBA" id="ARBA00022475"/>
    </source>
</evidence>
<feature type="transmembrane region" description="Helical" evidence="14">
    <location>
        <begin position="234"/>
        <end position="256"/>
    </location>
</feature>
<accession>A0A5C5X880</accession>
<gene>
    <name evidence="14 15" type="primary">uppP</name>
    <name evidence="15" type="ORF">KOR42_18780</name>
</gene>
<comment type="miscellaneous">
    <text evidence="14">Bacitracin is thought to be involved in the inhibition of peptidoglycan synthesis by sequestering undecaprenyl diphosphate, thereby reducing the pool of lipid carrier available.</text>
</comment>
<evidence type="ECO:0000256" key="10">
    <source>
        <dbReference type="ARBA" id="ARBA00023251"/>
    </source>
</evidence>
<dbReference type="PANTHER" id="PTHR30622:SF4">
    <property type="entry name" value="UNDECAPRENYL-DIPHOSPHATASE"/>
    <property type="match status" value="1"/>
</dbReference>
<evidence type="ECO:0000313" key="16">
    <source>
        <dbReference type="Proteomes" id="UP000317243"/>
    </source>
</evidence>
<keyword evidence="14" id="KW-0573">Peptidoglycan synthesis</keyword>
<protein>
    <recommendedName>
        <fullName evidence="4 14">Undecaprenyl-diphosphatase</fullName>
        <ecNumber evidence="3 14">3.6.1.27</ecNumber>
    </recommendedName>
    <alternativeName>
        <fullName evidence="12 14">Bacitracin resistance protein</fullName>
    </alternativeName>
    <alternativeName>
        <fullName evidence="11 14">Undecaprenyl pyrophosphate phosphatase</fullName>
    </alternativeName>
</protein>
<feature type="transmembrane region" description="Helical" evidence="14">
    <location>
        <begin position="174"/>
        <end position="191"/>
    </location>
</feature>
<keyword evidence="16" id="KW-1185">Reference proteome</keyword>
<dbReference type="GO" id="GO:0050380">
    <property type="term" value="F:undecaprenyl-diphosphatase activity"/>
    <property type="evidence" value="ECO:0007669"/>
    <property type="project" value="UniProtKB-UniRule"/>
</dbReference>
<dbReference type="AlphaFoldDB" id="A0A5C5X880"/>
<dbReference type="EC" id="3.6.1.27" evidence="3 14"/>
<feature type="transmembrane region" description="Helical" evidence="14">
    <location>
        <begin position="66"/>
        <end position="90"/>
    </location>
</feature>
<evidence type="ECO:0000256" key="3">
    <source>
        <dbReference type="ARBA" id="ARBA00012374"/>
    </source>
</evidence>
<dbReference type="HAMAP" id="MF_01006">
    <property type="entry name" value="Undec_diphosphatase"/>
    <property type="match status" value="1"/>
</dbReference>
<evidence type="ECO:0000256" key="12">
    <source>
        <dbReference type="ARBA" id="ARBA00032932"/>
    </source>
</evidence>
<evidence type="ECO:0000256" key="13">
    <source>
        <dbReference type="ARBA" id="ARBA00047594"/>
    </source>
</evidence>
<proteinExistence type="inferred from homology"/>
<keyword evidence="8 14" id="KW-1133">Transmembrane helix</keyword>
<evidence type="ECO:0000256" key="8">
    <source>
        <dbReference type="ARBA" id="ARBA00022989"/>
    </source>
</evidence>
<keyword evidence="14" id="KW-0133">Cell shape</keyword>
<evidence type="ECO:0000256" key="9">
    <source>
        <dbReference type="ARBA" id="ARBA00023136"/>
    </source>
</evidence>
<keyword evidence="7 14" id="KW-0378">Hydrolase</keyword>
<dbReference type="GO" id="GO:0008360">
    <property type="term" value="P:regulation of cell shape"/>
    <property type="evidence" value="ECO:0007669"/>
    <property type="project" value="UniProtKB-KW"/>
</dbReference>
<dbReference type="GO" id="GO:0071555">
    <property type="term" value="P:cell wall organization"/>
    <property type="evidence" value="ECO:0007669"/>
    <property type="project" value="UniProtKB-KW"/>
</dbReference>
<evidence type="ECO:0000256" key="4">
    <source>
        <dbReference type="ARBA" id="ARBA00021581"/>
    </source>
</evidence>
<evidence type="ECO:0000256" key="1">
    <source>
        <dbReference type="ARBA" id="ARBA00004651"/>
    </source>
</evidence>
<keyword evidence="14" id="KW-0961">Cell wall biogenesis/degradation</keyword>
<keyword evidence="5 14" id="KW-1003">Cell membrane</keyword>
<evidence type="ECO:0000256" key="2">
    <source>
        <dbReference type="ARBA" id="ARBA00010621"/>
    </source>
</evidence>
<name>A0A5C5X880_9PLAN</name>
<dbReference type="RefSeq" id="WP_146508941.1">
    <property type="nucleotide sequence ID" value="NZ_SIHI01000001.1"/>
</dbReference>
<reference evidence="15 16" key="1">
    <citation type="submission" date="2019-02" db="EMBL/GenBank/DDBJ databases">
        <title>Deep-cultivation of Planctomycetes and their phenomic and genomic characterization uncovers novel biology.</title>
        <authorList>
            <person name="Wiegand S."/>
            <person name="Jogler M."/>
            <person name="Boedeker C."/>
            <person name="Pinto D."/>
            <person name="Vollmers J."/>
            <person name="Rivas-Marin E."/>
            <person name="Kohn T."/>
            <person name="Peeters S.H."/>
            <person name="Heuer A."/>
            <person name="Rast P."/>
            <person name="Oberbeckmann S."/>
            <person name="Bunk B."/>
            <person name="Jeske O."/>
            <person name="Meyerdierks A."/>
            <person name="Storesund J.E."/>
            <person name="Kallscheuer N."/>
            <person name="Luecker S."/>
            <person name="Lage O.M."/>
            <person name="Pohl T."/>
            <person name="Merkel B.J."/>
            <person name="Hornburger P."/>
            <person name="Mueller R.-W."/>
            <person name="Bruemmer F."/>
            <person name="Labrenz M."/>
            <person name="Spormann A.M."/>
            <person name="Op Den Camp H."/>
            <person name="Overmann J."/>
            <person name="Amann R."/>
            <person name="Jetten M.S.M."/>
            <person name="Mascher T."/>
            <person name="Medema M.H."/>
            <person name="Devos D.P."/>
            <person name="Kaster A.-K."/>
            <person name="Ovreas L."/>
            <person name="Rohde M."/>
            <person name="Galperin M.Y."/>
            <person name="Jogler C."/>
        </authorList>
    </citation>
    <scope>NUCLEOTIDE SEQUENCE [LARGE SCALE GENOMIC DNA]</scope>
    <source>
        <strain evidence="15 16">KOR42</strain>
    </source>
</reference>
<dbReference type="OrthoDB" id="9808289at2"/>
<comment type="catalytic activity">
    <reaction evidence="13 14">
        <text>di-trans,octa-cis-undecaprenyl diphosphate + H2O = di-trans,octa-cis-undecaprenyl phosphate + phosphate + H(+)</text>
        <dbReference type="Rhea" id="RHEA:28094"/>
        <dbReference type="ChEBI" id="CHEBI:15377"/>
        <dbReference type="ChEBI" id="CHEBI:15378"/>
        <dbReference type="ChEBI" id="CHEBI:43474"/>
        <dbReference type="ChEBI" id="CHEBI:58405"/>
        <dbReference type="ChEBI" id="CHEBI:60392"/>
        <dbReference type="EC" id="3.6.1.27"/>
    </reaction>
</comment>